<dbReference type="GO" id="GO:0016114">
    <property type="term" value="P:terpenoid biosynthetic process"/>
    <property type="evidence" value="ECO:0007669"/>
    <property type="project" value="UniProtKB-ARBA"/>
</dbReference>
<dbReference type="PATRIC" id="fig|269796.9.peg.2728"/>
<dbReference type="eggNOG" id="COG0142">
    <property type="taxonomic scope" value="Bacteria"/>
</dbReference>
<dbReference type="EMBL" id="CP000230">
    <property type="protein sequence ID" value="ABC23415.1"/>
    <property type="molecule type" value="Genomic_DNA"/>
</dbReference>
<dbReference type="PROSITE" id="PS00723">
    <property type="entry name" value="POLYPRENYL_SYNTHASE_1"/>
    <property type="match status" value="1"/>
</dbReference>
<dbReference type="Pfam" id="PF00348">
    <property type="entry name" value="polyprenyl_synt"/>
    <property type="match status" value="1"/>
</dbReference>
<dbReference type="HOGENOM" id="CLU_014015_0_0_5"/>
<evidence type="ECO:0000256" key="3">
    <source>
        <dbReference type="ARBA" id="ARBA00022679"/>
    </source>
</evidence>
<accession>Q2RR30</accession>
<dbReference type="GO" id="GO:0004337">
    <property type="term" value="F:(2E,6E)-farnesyl diphosphate synthase activity"/>
    <property type="evidence" value="ECO:0007669"/>
    <property type="project" value="UniProtKB-EC"/>
</dbReference>
<evidence type="ECO:0000256" key="4">
    <source>
        <dbReference type="ARBA" id="ARBA00022723"/>
    </source>
</evidence>
<keyword evidence="6" id="KW-0414">Isoprene biosynthesis</keyword>
<dbReference type="AlphaFoldDB" id="Q2RR30"/>
<dbReference type="EnsemblBacteria" id="ABC23415">
    <property type="protein sequence ID" value="ABC23415"/>
    <property type="gene ID" value="Rru_A2618"/>
</dbReference>
<organism evidence="8 9">
    <name type="scientific">Rhodospirillum rubrum (strain ATCC 11170 / ATH 1.1.1 / DSM 467 / LMG 4362 / NCIMB 8255 / S1)</name>
    <dbReference type="NCBI Taxonomy" id="269796"/>
    <lineage>
        <taxon>Bacteria</taxon>
        <taxon>Pseudomonadati</taxon>
        <taxon>Pseudomonadota</taxon>
        <taxon>Alphaproteobacteria</taxon>
        <taxon>Rhodospirillales</taxon>
        <taxon>Rhodospirillaceae</taxon>
        <taxon>Rhodospirillum</taxon>
    </lineage>
</organism>
<dbReference type="InterPro" id="IPR008949">
    <property type="entry name" value="Isoprenoid_synthase_dom_sf"/>
</dbReference>
<keyword evidence="3 7" id="KW-0808">Transferase</keyword>
<reference evidence="8 9" key="1">
    <citation type="journal article" date="2011" name="Stand. Genomic Sci.">
        <title>Complete genome sequence of Rhodospirillum rubrum type strain (S1).</title>
        <authorList>
            <person name="Munk A.C."/>
            <person name="Copeland A."/>
            <person name="Lucas S."/>
            <person name="Lapidus A."/>
            <person name="Del Rio T.G."/>
            <person name="Barry K."/>
            <person name="Detter J.C."/>
            <person name="Hammon N."/>
            <person name="Israni S."/>
            <person name="Pitluck S."/>
            <person name="Brettin T."/>
            <person name="Bruce D."/>
            <person name="Han C."/>
            <person name="Tapia R."/>
            <person name="Gilna P."/>
            <person name="Schmutz J."/>
            <person name="Larimer F."/>
            <person name="Land M."/>
            <person name="Kyrpides N.C."/>
            <person name="Mavromatis K."/>
            <person name="Richardson P."/>
            <person name="Rohde M."/>
            <person name="Goker M."/>
            <person name="Klenk H.P."/>
            <person name="Zhang Y."/>
            <person name="Roberts G.P."/>
            <person name="Reslewic S."/>
            <person name="Schwartz D.C."/>
        </authorList>
    </citation>
    <scope>NUCLEOTIDE SEQUENCE [LARGE SCALE GENOMIC DNA]</scope>
    <source>
        <strain evidence="9">ATCC 11170 / ATH 1.1.1 / DSM 467 / LMG 4362 / NCIMB 8255 / S1</strain>
    </source>
</reference>
<evidence type="ECO:0000313" key="8">
    <source>
        <dbReference type="EMBL" id="ABC23415.1"/>
    </source>
</evidence>
<dbReference type="PANTHER" id="PTHR43281:SF1">
    <property type="entry name" value="FARNESYL DIPHOSPHATE SYNTHASE"/>
    <property type="match status" value="1"/>
</dbReference>
<dbReference type="EC" id="2.5.1.10" evidence="8"/>
<dbReference type="PANTHER" id="PTHR43281">
    <property type="entry name" value="FARNESYL DIPHOSPHATE SYNTHASE"/>
    <property type="match status" value="1"/>
</dbReference>
<evidence type="ECO:0000256" key="2">
    <source>
        <dbReference type="ARBA" id="ARBA00006706"/>
    </source>
</evidence>
<gene>
    <name evidence="8" type="ordered locus">Rru_A2618</name>
</gene>
<dbReference type="GO" id="GO:0046872">
    <property type="term" value="F:metal ion binding"/>
    <property type="evidence" value="ECO:0007669"/>
    <property type="project" value="UniProtKB-KW"/>
</dbReference>
<evidence type="ECO:0000256" key="7">
    <source>
        <dbReference type="RuleBase" id="RU004466"/>
    </source>
</evidence>
<dbReference type="KEGG" id="rru:Rru_A2618"/>
<comment type="similarity">
    <text evidence="2 7">Belongs to the FPP/GGPP synthase family.</text>
</comment>
<dbReference type="InterPro" id="IPR033749">
    <property type="entry name" value="Polyprenyl_synt_CS"/>
</dbReference>
<dbReference type="PROSITE" id="PS00444">
    <property type="entry name" value="POLYPRENYL_SYNTHASE_2"/>
    <property type="match status" value="1"/>
</dbReference>
<dbReference type="CDD" id="cd00685">
    <property type="entry name" value="Trans_IPPS_HT"/>
    <property type="match status" value="1"/>
</dbReference>
<keyword evidence="4" id="KW-0479">Metal-binding</keyword>
<dbReference type="SFLD" id="SFLDS00005">
    <property type="entry name" value="Isoprenoid_Synthase_Type_I"/>
    <property type="match status" value="1"/>
</dbReference>
<keyword evidence="9" id="KW-1185">Reference proteome</keyword>
<dbReference type="SUPFAM" id="SSF48576">
    <property type="entry name" value="Terpenoid synthases"/>
    <property type="match status" value="1"/>
</dbReference>
<comment type="cofactor">
    <cofactor evidence="1">
        <name>Mg(2+)</name>
        <dbReference type="ChEBI" id="CHEBI:18420"/>
    </cofactor>
</comment>
<evidence type="ECO:0000256" key="1">
    <source>
        <dbReference type="ARBA" id="ARBA00001946"/>
    </source>
</evidence>
<protein>
    <submittedName>
        <fullName evidence="8">Farnesyl-diphosphate synthase</fullName>
        <ecNumber evidence="8">2.5.1.10</ecNumber>
    </submittedName>
</protein>
<dbReference type="InterPro" id="IPR000092">
    <property type="entry name" value="Polyprenyl_synt"/>
</dbReference>
<keyword evidence="5" id="KW-0460">Magnesium</keyword>
<dbReference type="FunFam" id="1.10.600.10:FF:000001">
    <property type="entry name" value="Geranylgeranyl diphosphate synthase"/>
    <property type="match status" value="1"/>
</dbReference>
<evidence type="ECO:0000256" key="6">
    <source>
        <dbReference type="ARBA" id="ARBA00023229"/>
    </source>
</evidence>
<name>Q2RR30_RHORT</name>
<dbReference type="InterPro" id="IPR053378">
    <property type="entry name" value="Prenyl_diphosphate_synthase"/>
</dbReference>
<sequence>MGDLGTVSHLNEVMAAEALAINDHLSQLMPATDGPEGRVVDAMRYAALEGGKRLRPFLVLQSAQLFSVSRACALNVAAAIEMIHCYSLIHDDLPAMDNDDLRRGRPTVHRQYDEPTAILAGDALLTKAFEVIALPGTHSDPAVRCDLVTELAIAAGAKGMVGGQMIDLMAERGLIDGALDVPAITRMHQLKTGRLISFSSIAGAILGKAPRSQRQALFNYAHDLGLAFQIADDLLDVEGDTATLGKTAGKDEASGKSTFVSLLGLERARDQADMLAEQAVNHLDAFDEKADLLRAVARFVVDRKS</sequence>
<dbReference type="SFLD" id="SFLDG01017">
    <property type="entry name" value="Polyprenyl_Transferase_Like"/>
    <property type="match status" value="1"/>
</dbReference>
<evidence type="ECO:0000256" key="5">
    <source>
        <dbReference type="ARBA" id="ARBA00022842"/>
    </source>
</evidence>
<dbReference type="Gene3D" id="1.10.600.10">
    <property type="entry name" value="Farnesyl Diphosphate Synthase"/>
    <property type="match status" value="1"/>
</dbReference>
<dbReference type="Proteomes" id="UP000001929">
    <property type="component" value="Chromosome"/>
</dbReference>
<proteinExistence type="inferred from homology"/>
<dbReference type="GO" id="GO:0005737">
    <property type="term" value="C:cytoplasm"/>
    <property type="evidence" value="ECO:0007669"/>
    <property type="project" value="UniProtKB-ARBA"/>
</dbReference>
<dbReference type="NCBIfam" id="NF045485">
    <property type="entry name" value="FPPsyn"/>
    <property type="match status" value="1"/>
</dbReference>
<dbReference type="STRING" id="269796.Rru_A2618"/>
<evidence type="ECO:0000313" key="9">
    <source>
        <dbReference type="Proteomes" id="UP000001929"/>
    </source>
</evidence>
<dbReference type="PhylomeDB" id="Q2RR30"/>